<organism evidence="2 3">
    <name type="scientific">Thelohanellus kitauei</name>
    <name type="common">Myxosporean</name>
    <dbReference type="NCBI Taxonomy" id="669202"/>
    <lineage>
        <taxon>Eukaryota</taxon>
        <taxon>Metazoa</taxon>
        <taxon>Cnidaria</taxon>
        <taxon>Myxozoa</taxon>
        <taxon>Myxosporea</taxon>
        <taxon>Bivalvulida</taxon>
        <taxon>Platysporina</taxon>
        <taxon>Myxobolidae</taxon>
        <taxon>Thelohanellus</taxon>
    </lineage>
</organism>
<dbReference type="Proteomes" id="UP000031668">
    <property type="component" value="Unassembled WGS sequence"/>
</dbReference>
<gene>
    <name evidence="2" type="ORF">RF11_06264</name>
</gene>
<accession>A0A0C2IDD4</accession>
<dbReference type="Pfam" id="PF14678">
    <property type="entry name" value="FANCI_S4"/>
    <property type="match status" value="1"/>
</dbReference>
<protein>
    <recommendedName>
        <fullName evidence="1">FANCI solenoid 4 domain-containing protein</fullName>
    </recommendedName>
</protein>
<dbReference type="EMBL" id="JWZT01004691">
    <property type="protein sequence ID" value="KII63348.1"/>
    <property type="molecule type" value="Genomic_DNA"/>
</dbReference>
<dbReference type="InterPro" id="IPR026171">
    <property type="entry name" value="FANCI"/>
</dbReference>
<dbReference type="OrthoDB" id="195089at2759"/>
<reference evidence="2 3" key="1">
    <citation type="journal article" date="2014" name="Genome Biol. Evol.">
        <title>The genome of the myxosporean Thelohanellus kitauei shows adaptations to nutrient acquisition within its fish host.</title>
        <authorList>
            <person name="Yang Y."/>
            <person name="Xiong J."/>
            <person name="Zhou Z."/>
            <person name="Huo F."/>
            <person name="Miao W."/>
            <person name="Ran C."/>
            <person name="Liu Y."/>
            <person name="Zhang J."/>
            <person name="Feng J."/>
            <person name="Wang M."/>
            <person name="Wang M."/>
            <person name="Wang L."/>
            <person name="Yao B."/>
        </authorList>
    </citation>
    <scope>NUCLEOTIDE SEQUENCE [LARGE SCALE GENOMIC DNA]</scope>
    <source>
        <strain evidence="2">Wuqing</strain>
    </source>
</reference>
<dbReference type="PANTHER" id="PTHR21818">
    <property type="entry name" value="BC025462 PROTEIN"/>
    <property type="match status" value="1"/>
</dbReference>
<dbReference type="GO" id="GO:0070182">
    <property type="term" value="F:DNA polymerase binding"/>
    <property type="evidence" value="ECO:0007669"/>
    <property type="project" value="TreeGrafter"/>
</dbReference>
<evidence type="ECO:0000313" key="3">
    <source>
        <dbReference type="Proteomes" id="UP000031668"/>
    </source>
</evidence>
<comment type="caution">
    <text evidence="2">The sequence shown here is derived from an EMBL/GenBank/DDBJ whole genome shotgun (WGS) entry which is preliminary data.</text>
</comment>
<dbReference type="AlphaFoldDB" id="A0A0C2IDD4"/>
<dbReference type="PANTHER" id="PTHR21818:SF0">
    <property type="entry name" value="FANCONI ANEMIA GROUP I PROTEIN"/>
    <property type="match status" value="1"/>
</dbReference>
<evidence type="ECO:0000259" key="1">
    <source>
        <dbReference type="Pfam" id="PF14678"/>
    </source>
</evidence>
<feature type="domain" description="FANCI solenoid 4" evidence="1">
    <location>
        <begin position="72"/>
        <end position="234"/>
    </location>
</feature>
<proteinExistence type="predicted"/>
<dbReference type="GO" id="GO:0006281">
    <property type="term" value="P:DNA repair"/>
    <property type="evidence" value="ECO:0007669"/>
    <property type="project" value="InterPro"/>
</dbReference>
<evidence type="ECO:0000313" key="2">
    <source>
        <dbReference type="EMBL" id="KII63348.1"/>
    </source>
</evidence>
<sequence length="237" mass="27306">MDEIFSDISLACSDLDEKKIMTYLINDLSKIETDILNLSNRCKLVKLMDFGKSKQPLVDRLTLKETPLIVKNESNDEICDELLFILGILDRYTAVFFGPDFYVSLCRALETFYMTLSSYLKCQKELFRVKSIDSLSIKSENLVINTTKDLTSKVHEIMAHLGSNEMKENTENLKSTKRKTSFNPFQELRLIPNLVYAVENFEKEVTTLSKMASNDLTVDFKSNVARDFKIDFKKIES</sequence>
<name>A0A0C2IDD4_THEKT</name>
<dbReference type="InterPro" id="IPR029314">
    <property type="entry name" value="FANCI_S4"/>
</dbReference>
<keyword evidence="3" id="KW-1185">Reference proteome</keyword>